<dbReference type="GO" id="GO:0005634">
    <property type="term" value="C:nucleus"/>
    <property type="evidence" value="ECO:0007669"/>
    <property type="project" value="TreeGrafter"/>
</dbReference>
<feature type="domain" description="ATP-dependent helicase C-terminal" evidence="1">
    <location>
        <begin position="55"/>
        <end position="109"/>
    </location>
</feature>
<name>A0A9P6DW91_9AGAM</name>
<sequence>MWCSSRFEFRGRSCASSGGYRPPLRQFRLEGTSGTDAIYQRESSSIDQEWKVGGGRDAGIELYENMCMKAVNQSIGRAIRHQNDWASLILIDQRYSTPRIQSKLPQWIRGSVSIAHTWGQGLRELGAFYRLKKEHGSLSSAAIMLSSPNEIHQNSSTESDGSGYNGHYPRIWIRW</sequence>
<reference evidence="2" key="1">
    <citation type="journal article" date="2020" name="Nat. Commun.">
        <title>Large-scale genome sequencing of mycorrhizal fungi provides insights into the early evolution of symbiotic traits.</title>
        <authorList>
            <person name="Miyauchi S."/>
            <person name="Kiss E."/>
            <person name="Kuo A."/>
            <person name="Drula E."/>
            <person name="Kohler A."/>
            <person name="Sanchez-Garcia M."/>
            <person name="Morin E."/>
            <person name="Andreopoulos B."/>
            <person name="Barry K.W."/>
            <person name="Bonito G."/>
            <person name="Buee M."/>
            <person name="Carver A."/>
            <person name="Chen C."/>
            <person name="Cichocki N."/>
            <person name="Clum A."/>
            <person name="Culley D."/>
            <person name="Crous P.W."/>
            <person name="Fauchery L."/>
            <person name="Girlanda M."/>
            <person name="Hayes R.D."/>
            <person name="Keri Z."/>
            <person name="LaButti K."/>
            <person name="Lipzen A."/>
            <person name="Lombard V."/>
            <person name="Magnuson J."/>
            <person name="Maillard F."/>
            <person name="Murat C."/>
            <person name="Nolan M."/>
            <person name="Ohm R.A."/>
            <person name="Pangilinan J."/>
            <person name="Pereira M.F."/>
            <person name="Perotto S."/>
            <person name="Peter M."/>
            <person name="Pfister S."/>
            <person name="Riley R."/>
            <person name="Sitrit Y."/>
            <person name="Stielow J.B."/>
            <person name="Szollosi G."/>
            <person name="Zifcakova L."/>
            <person name="Stursova M."/>
            <person name="Spatafora J.W."/>
            <person name="Tedersoo L."/>
            <person name="Vaario L.M."/>
            <person name="Yamada A."/>
            <person name="Yan M."/>
            <person name="Wang P."/>
            <person name="Xu J."/>
            <person name="Bruns T."/>
            <person name="Baldrian P."/>
            <person name="Vilgalys R."/>
            <person name="Dunand C."/>
            <person name="Henrissat B."/>
            <person name="Grigoriev I.V."/>
            <person name="Hibbett D."/>
            <person name="Nagy L.G."/>
            <person name="Martin F.M."/>
        </authorList>
    </citation>
    <scope>NUCLEOTIDE SEQUENCE</scope>
    <source>
        <strain evidence="2">UP504</strain>
    </source>
</reference>
<proteinExistence type="predicted"/>
<dbReference type="InterPro" id="IPR027417">
    <property type="entry name" value="P-loop_NTPase"/>
</dbReference>
<dbReference type="GO" id="GO:0006139">
    <property type="term" value="P:nucleobase-containing compound metabolic process"/>
    <property type="evidence" value="ECO:0007669"/>
    <property type="project" value="InterPro"/>
</dbReference>
<comment type="caution">
    <text evidence="2">The sequence shown here is derived from an EMBL/GenBank/DDBJ whole genome shotgun (WGS) entry which is preliminary data.</text>
</comment>
<dbReference type="GO" id="GO:0034085">
    <property type="term" value="P:establishment of sister chromatid cohesion"/>
    <property type="evidence" value="ECO:0007669"/>
    <property type="project" value="TreeGrafter"/>
</dbReference>
<dbReference type="InterPro" id="IPR006555">
    <property type="entry name" value="ATP-dep_Helicase_C"/>
</dbReference>
<dbReference type="Gene3D" id="3.40.50.300">
    <property type="entry name" value="P-loop containing nucleotide triphosphate hydrolases"/>
    <property type="match status" value="1"/>
</dbReference>
<dbReference type="Proteomes" id="UP000886523">
    <property type="component" value="Unassembled WGS sequence"/>
</dbReference>
<dbReference type="GO" id="GO:0003676">
    <property type="term" value="F:nucleic acid binding"/>
    <property type="evidence" value="ECO:0007669"/>
    <property type="project" value="InterPro"/>
</dbReference>
<evidence type="ECO:0000313" key="2">
    <source>
        <dbReference type="EMBL" id="KAF9517221.1"/>
    </source>
</evidence>
<protein>
    <recommendedName>
        <fullName evidence="1">ATP-dependent helicase C-terminal domain-containing protein</fullName>
    </recommendedName>
</protein>
<dbReference type="EMBL" id="MU128933">
    <property type="protein sequence ID" value="KAF9517221.1"/>
    <property type="molecule type" value="Genomic_DNA"/>
</dbReference>
<dbReference type="GO" id="GO:0003678">
    <property type="term" value="F:DNA helicase activity"/>
    <property type="evidence" value="ECO:0007669"/>
    <property type="project" value="TreeGrafter"/>
</dbReference>
<evidence type="ECO:0000259" key="1">
    <source>
        <dbReference type="Pfam" id="PF13307"/>
    </source>
</evidence>
<organism evidence="2 3">
    <name type="scientific">Hydnum rufescens UP504</name>
    <dbReference type="NCBI Taxonomy" id="1448309"/>
    <lineage>
        <taxon>Eukaryota</taxon>
        <taxon>Fungi</taxon>
        <taxon>Dikarya</taxon>
        <taxon>Basidiomycota</taxon>
        <taxon>Agaricomycotina</taxon>
        <taxon>Agaricomycetes</taxon>
        <taxon>Cantharellales</taxon>
        <taxon>Hydnaceae</taxon>
        <taxon>Hydnum</taxon>
    </lineage>
</organism>
<keyword evidence="3" id="KW-1185">Reference proteome</keyword>
<dbReference type="GO" id="GO:0016818">
    <property type="term" value="F:hydrolase activity, acting on acid anhydrides, in phosphorus-containing anhydrides"/>
    <property type="evidence" value="ECO:0007669"/>
    <property type="project" value="InterPro"/>
</dbReference>
<dbReference type="GO" id="GO:0005524">
    <property type="term" value="F:ATP binding"/>
    <property type="evidence" value="ECO:0007669"/>
    <property type="project" value="InterPro"/>
</dbReference>
<dbReference type="PANTHER" id="PTHR11472:SF41">
    <property type="entry name" value="ATP-DEPENDENT DNA HELICASE DDX11-RELATED"/>
    <property type="match status" value="1"/>
</dbReference>
<evidence type="ECO:0000313" key="3">
    <source>
        <dbReference type="Proteomes" id="UP000886523"/>
    </source>
</evidence>
<dbReference type="AlphaFoldDB" id="A0A9P6DW91"/>
<dbReference type="OrthoDB" id="267079at2759"/>
<dbReference type="PANTHER" id="PTHR11472">
    <property type="entry name" value="DNA REPAIR DEAD HELICASE RAD3/XP-D SUBFAMILY MEMBER"/>
    <property type="match status" value="1"/>
</dbReference>
<dbReference type="Pfam" id="PF13307">
    <property type="entry name" value="Helicase_C_2"/>
    <property type="match status" value="1"/>
</dbReference>
<dbReference type="InterPro" id="IPR045028">
    <property type="entry name" value="DinG/Rad3-like"/>
</dbReference>
<gene>
    <name evidence="2" type="ORF">BS47DRAFT_546425</name>
</gene>
<accession>A0A9P6DW91</accession>